<feature type="transmembrane region" description="Helical" evidence="12">
    <location>
        <begin position="23"/>
        <end position="50"/>
    </location>
</feature>
<proteinExistence type="inferred from homology"/>
<dbReference type="Gene3D" id="1.20.120.610">
    <property type="entry name" value="lithium bound rotor ring of v- atpase"/>
    <property type="match status" value="1"/>
</dbReference>
<accession>A0ABZ2RND9</accession>
<feature type="site" description="Reversibly protonated during proton transport" evidence="12">
    <location>
        <position position="79"/>
    </location>
</feature>
<keyword evidence="8 12" id="KW-0406">Ion transport</keyword>
<keyword evidence="4 12" id="KW-0138">CF(0)</keyword>
<dbReference type="PROSITE" id="PS00605">
    <property type="entry name" value="ATPASE_C"/>
    <property type="match status" value="1"/>
</dbReference>
<keyword evidence="9 12" id="KW-0446">Lipid-binding</keyword>
<dbReference type="InterPro" id="IPR035921">
    <property type="entry name" value="F/V-ATP_Csub_sf"/>
</dbReference>
<dbReference type="PRINTS" id="PR00124">
    <property type="entry name" value="ATPASEC"/>
</dbReference>
<keyword evidence="7 12" id="KW-1133">Transmembrane helix</keyword>
<feature type="transmembrane region" description="Helical" evidence="12">
    <location>
        <begin position="71"/>
        <end position="94"/>
    </location>
</feature>
<evidence type="ECO:0000256" key="9">
    <source>
        <dbReference type="ARBA" id="ARBA00023121"/>
    </source>
</evidence>
<evidence type="ECO:0000256" key="3">
    <source>
        <dbReference type="ARBA" id="ARBA00022448"/>
    </source>
</evidence>
<feature type="domain" description="V-ATPase proteolipid subunit C-like" evidence="13">
    <location>
        <begin position="30"/>
        <end position="92"/>
    </location>
</feature>
<evidence type="ECO:0000256" key="5">
    <source>
        <dbReference type="ARBA" id="ARBA00022692"/>
    </source>
</evidence>
<evidence type="ECO:0000256" key="10">
    <source>
        <dbReference type="ARBA" id="ARBA00023136"/>
    </source>
</evidence>
<dbReference type="InterPro" id="IPR020537">
    <property type="entry name" value="ATP_synth_F0_csu_DDCD_BS"/>
</dbReference>
<evidence type="ECO:0000256" key="7">
    <source>
        <dbReference type="ARBA" id="ARBA00022989"/>
    </source>
</evidence>
<comment type="similarity">
    <text evidence="2 12">Belongs to the ATPase C chain family.</text>
</comment>
<keyword evidence="6 12" id="KW-0375">Hydrogen ion transport</keyword>
<dbReference type="PANTHER" id="PTHR10031:SF0">
    <property type="entry name" value="ATPASE PROTEIN 9"/>
    <property type="match status" value="1"/>
</dbReference>
<dbReference type="InterPro" id="IPR005953">
    <property type="entry name" value="ATP_synth_csu_bac/chlpt"/>
</dbReference>
<keyword evidence="3 12" id="KW-0813">Transport</keyword>
<evidence type="ECO:0000256" key="1">
    <source>
        <dbReference type="ARBA" id="ARBA00004141"/>
    </source>
</evidence>
<evidence type="ECO:0000256" key="11">
    <source>
        <dbReference type="ARBA" id="ARBA00023310"/>
    </source>
</evidence>
<evidence type="ECO:0000256" key="2">
    <source>
        <dbReference type="ARBA" id="ARBA00006704"/>
    </source>
</evidence>
<dbReference type="InterPro" id="IPR002379">
    <property type="entry name" value="ATPase_proteolipid_c-like_dom"/>
</dbReference>
<sequence length="95" mass="9763">MTEILTNAFNSSNIDKNVQGSGVAYGLALVGAGISMVGAGGAGIGQGYLIGKTVEAIGRNPEARAKLNTTMFIGVSFTETCAIYCLVIAFLIIFV</sequence>
<evidence type="ECO:0000313" key="14">
    <source>
        <dbReference type="EMBL" id="WXL28543.1"/>
    </source>
</evidence>
<evidence type="ECO:0000256" key="6">
    <source>
        <dbReference type="ARBA" id="ARBA00022781"/>
    </source>
</evidence>
<dbReference type="NCBIfam" id="TIGR01260">
    <property type="entry name" value="ATP_synt_c"/>
    <property type="match status" value="1"/>
</dbReference>
<dbReference type="RefSeq" id="WP_205498805.1">
    <property type="nucleotide sequence ID" value="NZ_CP148066.1"/>
</dbReference>
<comment type="subcellular location">
    <subcellularLocation>
        <location evidence="12">Cell membrane</location>
        <topology evidence="12">Multi-pass membrane protein</topology>
    </subcellularLocation>
    <subcellularLocation>
        <location evidence="1">Membrane</location>
        <topology evidence="1">Multi-pass membrane protein</topology>
    </subcellularLocation>
</comment>
<keyword evidence="5 12" id="KW-0812">Transmembrane</keyword>
<name>A0ABZ2RND9_9BACT</name>
<dbReference type="Pfam" id="PF00137">
    <property type="entry name" value="ATP-synt_C"/>
    <property type="match status" value="1"/>
</dbReference>
<reference evidence="14" key="1">
    <citation type="submission" date="2024-03" db="EMBL/GenBank/DDBJ databases">
        <title>Complete genome sequence of Mycoplasma gypis type strain B1/T1.</title>
        <authorList>
            <person name="Spergser J."/>
        </authorList>
    </citation>
    <scope>NUCLEOTIDE SEQUENCE [LARGE SCALE GENOMIC DNA]</scope>
    <source>
        <strain evidence="14">B1/T1</strain>
    </source>
</reference>
<evidence type="ECO:0000259" key="13">
    <source>
        <dbReference type="Pfam" id="PF00137"/>
    </source>
</evidence>
<protein>
    <recommendedName>
        <fullName evidence="12">ATP synthase subunit c</fullName>
    </recommendedName>
    <alternativeName>
        <fullName evidence="12">ATP synthase F(0) sector subunit c</fullName>
    </alternativeName>
    <alternativeName>
        <fullName evidence="12">F-type ATPase subunit c</fullName>
        <shortName evidence="12">F-ATPase subunit c</shortName>
    </alternativeName>
    <alternativeName>
        <fullName evidence="12">Lipid-binding protein</fullName>
    </alternativeName>
</protein>
<keyword evidence="10 12" id="KW-0472">Membrane</keyword>
<dbReference type="Proteomes" id="UP001460679">
    <property type="component" value="Chromosome"/>
</dbReference>
<dbReference type="InterPro" id="IPR000454">
    <property type="entry name" value="ATP_synth_F0_csu"/>
</dbReference>
<keyword evidence="15" id="KW-1185">Reference proteome</keyword>
<evidence type="ECO:0000256" key="8">
    <source>
        <dbReference type="ARBA" id="ARBA00023065"/>
    </source>
</evidence>
<keyword evidence="12" id="KW-1003">Cell membrane</keyword>
<comment type="function">
    <text evidence="12">F(1)F(0) ATP synthase produces ATP from ADP in the presence of a proton or sodium gradient. F-type ATPases consist of two structural domains, F(1) containing the extramembraneous catalytic core and F(0) containing the membrane proton channel, linked together by a central stalk and a peripheral stalk. During catalysis, ATP synthesis in the catalytic domain of F(1) is coupled via a rotary mechanism of the central stalk subunits to proton translocation.</text>
</comment>
<dbReference type="HAMAP" id="MF_01396">
    <property type="entry name" value="ATP_synth_c_bact"/>
    <property type="match status" value="1"/>
</dbReference>
<evidence type="ECO:0000313" key="15">
    <source>
        <dbReference type="Proteomes" id="UP001460679"/>
    </source>
</evidence>
<evidence type="ECO:0000256" key="4">
    <source>
        <dbReference type="ARBA" id="ARBA00022547"/>
    </source>
</evidence>
<comment type="function">
    <text evidence="12">Key component of the F(0) channel; it plays a direct role in translocation across the membrane. A homomeric c-ring of between 10-14 subunits forms the central stalk rotor element with the F(1) delta and epsilon subunits.</text>
</comment>
<dbReference type="CDD" id="cd18121">
    <property type="entry name" value="ATP-synt_Fo_c"/>
    <property type="match status" value="1"/>
</dbReference>
<dbReference type="SUPFAM" id="SSF81333">
    <property type="entry name" value="F1F0 ATP synthase subunit C"/>
    <property type="match status" value="1"/>
</dbReference>
<evidence type="ECO:0000256" key="12">
    <source>
        <dbReference type="HAMAP-Rule" id="MF_01396"/>
    </source>
</evidence>
<gene>
    <name evidence="12 14" type="primary">atpE</name>
    <name evidence="14" type="ORF">WG616_00730</name>
</gene>
<keyword evidence="11 12" id="KW-0066">ATP synthesis</keyword>
<dbReference type="PANTHER" id="PTHR10031">
    <property type="entry name" value="ATP SYNTHASE LIPID-BINDING PROTEIN, MITOCHONDRIAL"/>
    <property type="match status" value="1"/>
</dbReference>
<organism evidence="14 15">
    <name type="scientific">[Mycoplasma] gypis</name>
    <dbReference type="NCBI Taxonomy" id="92404"/>
    <lineage>
        <taxon>Bacteria</taxon>
        <taxon>Bacillati</taxon>
        <taxon>Mycoplasmatota</taxon>
        <taxon>Mycoplasmoidales</taxon>
        <taxon>Metamycoplasmataceae</taxon>
        <taxon>Metamycoplasma</taxon>
    </lineage>
</organism>
<dbReference type="EMBL" id="CP148066">
    <property type="protein sequence ID" value="WXL28543.1"/>
    <property type="molecule type" value="Genomic_DNA"/>
</dbReference>